<dbReference type="FunCoup" id="A0A7L9FJL2">
    <property type="interactions" value="25"/>
</dbReference>
<dbReference type="InterPro" id="IPR036052">
    <property type="entry name" value="TrpB-like_PALP_sf"/>
</dbReference>
<dbReference type="PANTHER" id="PTHR48078">
    <property type="entry name" value="THREONINE DEHYDRATASE, MITOCHONDRIAL-RELATED"/>
    <property type="match status" value="1"/>
</dbReference>
<feature type="domain" description="Tryptophan synthase beta chain-like PALP" evidence="4">
    <location>
        <begin position="63"/>
        <end position="354"/>
    </location>
</feature>
<dbReference type="Gene3D" id="3.40.50.1100">
    <property type="match status" value="2"/>
</dbReference>
<dbReference type="InParanoid" id="A0A7L9FJL2"/>
<name>A0A7L9FJL2_9CREN</name>
<dbReference type="EMBL" id="CP062310">
    <property type="protein sequence ID" value="QOJ79076.1"/>
    <property type="molecule type" value="Genomic_DNA"/>
</dbReference>
<dbReference type="PANTHER" id="PTHR48078:SF6">
    <property type="entry name" value="L-THREONINE DEHYDRATASE CATABOLIC TDCB"/>
    <property type="match status" value="1"/>
</dbReference>
<keyword evidence="2" id="KW-0663">Pyridoxal phosphate</keyword>
<dbReference type="Proteomes" id="UP000594121">
    <property type="component" value="Chromosome"/>
</dbReference>
<organism evidence="5 6">
    <name type="scientific">Infirmifilum lucidum</name>
    <dbReference type="NCBI Taxonomy" id="2776706"/>
    <lineage>
        <taxon>Archaea</taxon>
        <taxon>Thermoproteota</taxon>
        <taxon>Thermoprotei</taxon>
        <taxon>Thermofilales</taxon>
        <taxon>Thermofilaceae</taxon>
        <taxon>Infirmifilum</taxon>
    </lineage>
</organism>
<dbReference type="GO" id="GO:0003941">
    <property type="term" value="F:L-serine ammonia-lyase activity"/>
    <property type="evidence" value="ECO:0007669"/>
    <property type="project" value="TreeGrafter"/>
</dbReference>
<dbReference type="GO" id="GO:0006565">
    <property type="term" value="P:L-serine catabolic process"/>
    <property type="evidence" value="ECO:0007669"/>
    <property type="project" value="TreeGrafter"/>
</dbReference>
<dbReference type="SUPFAM" id="SSF53686">
    <property type="entry name" value="Tryptophan synthase beta subunit-like PLP-dependent enzymes"/>
    <property type="match status" value="1"/>
</dbReference>
<dbReference type="InterPro" id="IPR050147">
    <property type="entry name" value="Ser/Thr_Dehydratase"/>
</dbReference>
<dbReference type="Pfam" id="PF00291">
    <property type="entry name" value="PALP"/>
    <property type="match status" value="1"/>
</dbReference>
<evidence type="ECO:0000313" key="5">
    <source>
        <dbReference type="EMBL" id="QOJ79076.1"/>
    </source>
</evidence>
<dbReference type="KEGG" id="thel:IG193_01005"/>
<evidence type="ECO:0000256" key="3">
    <source>
        <dbReference type="ARBA" id="ARBA00023239"/>
    </source>
</evidence>
<reference evidence="5 6" key="1">
    <citation type="submission" date="2020-10" db="EMBL/GenBank/DDBJ databases">
        <title>Thermofilum lucidum 3507LT sp. nov. a novel member of Thermofilaceae family isolated from Chile hot spring, and proposal of description order Thermofilales.</title>
        <authorList>
            <person name="Zayulina K.S."/>
            <person name="Elcheninov A.G."/>
            <person name="Toshchakov S.V."/>
            <person name="Kublanov I.V."/>
        </authorList>
    </citation>
    <scope>NUCLEOTIDE SEQUENCE [LARGE SCALE GENOMIC DNA]</scope>
    <source>
        <strain evidence="5 6">3507LT</strain>
    </source>
</reference>
<dbReference type="InterPro" id="IPR001926">
    <property type="entry name" value="TrpB-like_PALP"/>
</dbReference>
<comment type="cofactor">
    <cofactor evidence="1">
        <name>pyridoxal 5'-phosphate</name>
        <dbReference type="ChEBI" id="CHEBI:597326"/>
    </cofactor>
</comment>
<dbReference type="AlphaFoldDB" id="A0A7L9FJL2"/>
<evidence type="ECO:0000259" key="4">
    <source>
        <dbReference type="Pfam" id="PF00291"/>
    </source>
</evidence>
<evidence type="ECO:0000256" key="2">
    <source>
        <dbReference type="ARBA" id="ARBA00022898"/>
    </source>
</evidence>
<evidence type="ECO:0000313" key="6">
    <source>
        <dbReference type="Proteomes" id="UP000594121"/>
    </source>
</evidence>
<sequence length="369" mass="39929">MPCTLKCPDCGREYRLGSLMWRCECGAPLQVSCDSFEFRPVHGLRSMWRYRASLPLVDRAEPVTLGEGGTPTLKVEMLGLRVFFKLEFLNPTGSFKDRGSSLMVTNLKASRVAELVEDSSGNAGASISAYSSAAGINCRIYTPATAPHGKKLQIRLYGARLVEVEGGRGEATRRALGELGNAFYASHLWSPFFPEANATIAYEFYEENGVPDAVVAPVGSGGLFLGVYLGFKRLHEYGYSGSRPRMFAVQSASNPILYEALHGKPYENIEAEPVADGIMVPNPPRLGEVVESIRESGGGLVVVDKRGIVEGLKTLAKQGILVEPTSATVVPAIRRLAEEGLVDRGESVLAPLTGSGLKALEKIERLLEY</sequence>
<dbReference type="GO" id="GO:0006567">
    <property type="term" value="P:L-threonine catabolic process"/>
    <property type="evidence" value="ECO:0007669"/>
    <property type="project" value="TreeGrafter"/>
</dbReference>
<accession>A0A7L9FJL2</accession>
<gene>
    <name evidence="5" type="ORF">IG193_01005</name>
</gene>
<dbReference type="RefSeq" id="WP_192819048.1">
    <property type="nucleotide sequence ID" value="NZ_CP062310.1"/>
</dbReference>
<dbReference type="GeneID" id="59148431"/>
<keyword evidence="3" id="KW-0456">Lyase</keyword>
<dbReference type="GO" id="GO:0009097">
    <property type="term" value="P:isoleucine biosynthetic process"/>
    <property type="evidence" value="ECO:0007669"/>
    <property type="project" value="TreeGrafter"/>
</dbReference>
<keyword evidence="6" id="KW-1185">Reference proteome</keyword>
<dbReference type="GO" id="GO:0004794">
    <property type="term" value="F:threonine deaminase activity"/>
    <property type="evidence" value="ECO:0007669"/>
    <property type="project" value="TreeGrafter"/>
</dbReference>
<evidence type="ECO:0000256" key="1">
    <source>
        <dbReference type="ARBA" id="ARBA00001933"/>
    </source>
</evidence>
<protein>
    <submittedName>
        <fullName evidence="5">Pyridoxal-phosphate dependent enzyme</fullName>
    </submittedName>
</protein>
<proteinExistence type="predicted"/>